<dbReference type="InterPro" id="IPR011041">
    <property type="entry name" value="Quinoprot_gluc/sorb_DH_b-prop"/>
</dbReference>
<dbReference type="SUPFAM" id="SSF50952">
    <property type="entry name" value="Soluble quinoprotein glucose dehydrogenase"/>
    <property type="match status" value="1"/>
</dbReference>
<feature type="domain" description="Glucose/Sorbosone dehydrogenase" evidence="2">
    <location>
        <begin position="53"/>
        <end position="376"/>
    </location>
</feature>
<keyword evidence="1" id="KW-0732">Signal</keyword>
<evidence type="ECO:0000259" key="2">
    <source>
        <dbReference type="Pfam" id="PF07995"/>
    </source>
</evidence>
<feature type="chain" id="PRO_5016345803" description="Glucose/Sorbosone dehydrogenase domain-containing protein" evidence="1">
    <location>
        <begin position="26"/>
        <end position="381"/>
    </location>
</feature>
<dbReference type="PANTHER" id="PTHR19328">
    <property type="entry name" value="HEDGEHOG-INTERACTING PROTEIN"/>
    <property type="match status" value="1"/>
</dbReference>
<dbReference type="PANTHER" id="PTHR19328:SF75">
    <property type="entry name" value="ALDOSE SUGAR DEHYDROGENASE YLII"/>
    <property type="match status" value="1"/>
</dbReference>
<dbReference type="InterPro" id="IPR011042">
    <property type="entry name" value="6-blade_b-propeller_TolB-like"/>
</dbReference>
<name>A0A327L4W4_9BRAD</name>
<proteinExistence type="predicted"/>
<sequence length="381" mass="40761">MTVRVFATIRLAALCLLLGAVPALAQSAAAGAERRVDGRSGPLIVRTVTAGLVHPWGLAVLPDGRMLVTERPGRLRIVTRDGQMSAPLKGVPEVFAQDQGGLLDVALDPNFSANRLVYVSFAEPGPGGASTAVARGRLGADALEDVKVVFRQVPKVSGGNHFGSRLAFAPDGNLFITTGERFRFDPAQDLTGHLGKVIRIRPDGTVPDDNPFVKRPDARPEIWSYGHRNVQGAAIHPTTGVLLTHEMGPRGGDELNIPQAGRNYGWPLVSWGDHYDGKPIPKPPTRPDLADAIRHWTPVIAPSGMAFYTSDRIPGWRGSLLIGGLQSRGIVRLTLDGETVTGEERIGLGARIRDVVQGPDGEVLALTDEDDGKLLRLTPAE</sequence>
<feature type="signal peptide" evidence="1">
    <location>
        <begin position="1"/>
        <end position="25"/>
    </location>
</feature>
<dbReference type="RefSeq" id="WP_111417080.1">
    <property type="nucleotide sequence ID" value="NZ_NPEX01000002.1"/>
</dbReference>
<gene>
    <name evidence="3" type="ORF">CH341_00505</name>
</gene>
<evidence type="ECO:0000313" key="3">
    <source>
        <dbReference type="EMBL" id="RAI46080.1"/>
    </source>
</evidence>
<evidence type="ECO:0000256" key="1">
    <source>
        <dbReference type="SAM" id="SignalP"/>
    </source>
</evidence>
<keyword evidence="4" id="KW-1185">Reference proteome</keyword>
<accession>A0A327L4W4</accession>
<evidence type="ECO:0000313" key="4">
    <source>
        <dbReference type="Proteomes" id="UP000249130"/>
    </source>
</evidence>
<dbReference type="Gene3D" id="2.120.10.30">
    <property type="entry name" value="TolB, C-terminal domain"/>
    <property type="match status" value="1"/>
</dbReference>
<dbReference type="AlphaFoldDB" id="A0A327L4W4"/>
<organism evidence="3 4">
    <name type="scientific">Rhodoplanes roseus</name>
    <dbReference type="NCBI Taxonomy" id="29409"/>
    <lineage>
        <taxon>Bacteria</taxon>
        <taxon>Pseudomonadati</taxon>
        <taxon>Pseudomonadota</taxon>
        <taxon>Alphaproteobacteria</taxon>
        <taxon>Hyphomicrobiales</taxon>
        <taxon>Nitrobacteraceae</taxon>
        <taxon>Rhodoplanes</taxon>
    </lineage>
</organism>
<reference evidence="3 4" key="1">
    <citation type="submission" date="2017-07" db="EMBL/GenBank/DDBJ databases">
        <title>Draft Genome Sequences of Select Purple Nonsulfur Bacteria.</title>
        <authorList>
            <person name="Lasarre B."/>
            <person name="Mckinlay J.B."/>
        </authorList>
    </citation>
    <scope>NUCLEOTIDE SEQUENCE [LARGE SCALE GENOMIC DNA]</scope>
    <source>
        <strain evidence="3 4">DSM 5909</strain>
    </source>
</reference>
<dbReference type="OrthoDB" id="9770043at2"/>
<comment type="caution">
    <text evidence="3">The sequence shown here is derived from an EMBL/GenBank/DDBJ whole genome shotgun (WGS) entry which is preliminary data.</text>
</comment>
<protein>
    <recommendedName>
        <fullName evidence="2">Glucose/Sorbosone dehydrogenase domain-containing protein</fullName>
    </recommendedName>
</protein>
<dbReference type="EMBL" id="NPEX01000002">
    <property type="protein sequence ID" value="RAI46080.1"/>
    <property type="molecule type" value="Genomic_DNA"/>
</dbReference>
<dbReference type="Pfam" id="PF07995">
    <property type="entry name" value="GSDH"/>
    <property type="match status" value="1"/>
</dbReference>
<dbReference type="InterPro" id="IPR012938">
    <property type="entry name" value="Glc/Sorbosone_DH"/>
</dbReference>
<dbReference type="Proteomes" id="UP000249130">
    <property type="component" value="Unassembled WGS sequence"/>
</dbReference>